<sequence length="114" mass="12969">MKCLGTIQAHNGPVNGISVDGSVGEIFTTIGQDSQLKHWPDFVIAGESIFVWKLYHDSAVRTYDFGPNTVHSIRWQLMNQKKTMENTAKERKIIRDKKKRKKGNLRRCAKPGTL</sequence>
<feature type="region of interest" description="Disordered" evidence="1">
    <location>
        <begin position="86"/>
        <end position="114"/>
    </location>
</feature>
<dbReference type="InterPro" id="IPR036322">
    <property type="entry name" value="WD40_repeat_dom_sf"/>
</dbReference>
<organism evidence="2 3">
    <name type="scientific">Panagrolaimus davidi</name>
    <dbReference type="NCBI Taxonomy" id="227884"/>
    <lineage>
        <taxon>Eukaryota</taxon>
        <taxon>Metazoa</taxon>
        <taxon>Ecdysozoa</taxon>
        <taxon>Nematoda</taxon>
        <taxon>Chromadorea</taxon>
        <taxon>Rhabditida</taxon>
        <taxon>Tylenchina</taxon>
        <taxon>Panagrolaimomorpha</taxon>
        <taxon>Panagrolaimoidea</taxon>
        <taxon>Panagrolaimidae</taxon>
        <taxon>Panagrolaimus</taxon>
    </lineage>
</organism>
<dbReference type="WBParaSite" id="PDA_v2.g5228.t1">
    <property type="protein sequence ID" value="PDA_v2.g5228.t1"/>
    <property type="gene ID" value="PDA_v2.g5228"/>
</dbReference>
<keyword evidence="2" id="KW-1185">Reference proteome</keyword>
<name>A0A914R1E3_9BILA</name>
<dbReference type="Proteomes" id="UP000887578">
    <property type="component" value="Unplaced"/>
</dbReference>
<proteinExistence type="predicted"/>
<reference evidence="3" key="1">
    <citation type="submission" date="2022-11" db="UniProtKB">
        <authorList>
            <consortium name="WormBaseParasite"/>
        </authorList>
    </citation>
    <scope>IDENTIFICATION</scope>
</reference>
<protein>
    <submittedName>
        <fullName evidence="3">Transposase</fullName>
    </submittedName>
</protein>
<dbReference type="SUPFAM" id="SSF50978">
    <property type="entry name" value="WD40 repeat-like"/>
    <property type="match status" value="1"/>
</dbReference>
<evidence type="ECO:0000256" key="1">
    <source>
        <dbReference type="SAM" id="MobiDB-lite"/>
    </source>
</evidence>
<feature type="compositionally biased region" description="Basic residues" evidence="1">
    <location>
        <begin position="94"/>
        <end position="114"/>
    </location>
</feature>
<dbReference type="AlphaFoldDB" id="A0A914R1E3"/>
<evidence type="ECO:0000313" key="2">
    <source>
        <dbReference type="Proteomes" id="UP000887578"/>
    </source>
</evidence>
<accession>A0A914R1E3</accession>
<evidence type="ECO:0000313" key="3">
    <source>
        <dbReference type="WBParaSite" id="PDA_v2.g5228.t1"/>
    </source>
</evidence>